<keyword evidence="3" id="KW-1185">Reference proteome</keyword>
<evidence type="ECO:0000313" key="3">
    <source>
        <dbReference type="Proteomes" id="UP000026962"/>
    </source>
</evidence>
<dbReference type="AlphaFoldDB" id="A0A0E0M0U3"/>
<dbReference type="Gramene" id="OPUNC09G07700.1">
    <property type="protein sequence ID" value="OPUNC09G07700.1"/>
    <property type="gene ID" value="OPUNC09G07700"/>
</dbReference>
<name>A0A0E0M0U3_ORYPU</name>
<dbReference type="Proteomes" id="UP000026962">
    <property type="component" value="Chromosome 9"/>
</dbReference>
<dbReference type="HOGENOM" id="CLU_1542568_0_0_1"/>
<reference evidence="2" key="2">
    <citation type="submission" date="2018-05" db="EMBL/GenBank/DDBJ databases">
        <title>OpunRS2 (Oryza punctata Reference Sequence Version 2).</title>
        <authorList>
            <person name="Zhang J."/>
            <person name="Kudrna D."/>
            <person name="Lee S."/>
            <person name="Talag J."/>
            <person name="Welchert J."/>
            <person name="Wing R.A."/>
        </authorList>
    </citation>
    <scope>NUCLEOTIDE SEQUENCE [LARGE SCALE GENOMIC DNA]</scope>
</reference>
<feature type="region of interest" description="Disordered" evidence="1">
    <location>
        <begin position="124"/>
        <end position="146"/>
    </location>
</feature>
<organism evidence="2">
    <name type="scientific">Oryza punctata</name>
    <name type="common">Red rice</name>
    <dbReference type="NCBI Taxonomy" id="4537"/>
    <lineage>
        <taxon>Eukaryota</taxon>
        <taxon>Viridiplantae</taxon>
        <taxon>Streptophyta</taxon>
        <taxon>Embryophyta</taxon>
        <taxon>Tracheophyta</taxon>
        <taxon>Spermatophyta</taxon>
        <taxon>Magnoliopsida</taxon>
        <taxon>Liliopsida</taxon>
        <taxon>Poales</taxon>
        <taxon>Poaceae</taxon>
        <taxon>BOP clade</taxon>
        <taxon>Oryzoideae</taxon>
        <taxon>Oryzeae</taxon>
        <taxon>Oryzinae</taxon>
        <taxon>Oryza</taxon>
    </lineage>
</organism>
<evidence type="ECO:0000256" key="1">
    <source>
        <dbReference type="SAM" id="MobiDB-lite"/>
    </source>
</evidence>
<proteinExistence type="predicted"/>
<dbReference type="EnsemblPlants" id="OPUNC09G07700.1">
    <property type="protein sequence ID" value="OPUNC09G07700.1"/>
    <property type="gene ID" value="OPUNC09G07700"/>
</dbReference>
<dbReference type="OMA" id="PMEAMAV"/>
<sequence>MAVAAPTGWIWRSSTSSPSIPKLLLRADTAEAAVVAVPAGGSGRPLPPPPSPPSFSRSGGGGINAPASGSDGGDGRGVSGGVDLAVLYPLLLHPKASPVAVAVASVLPRADPAEVAVAVFPAGGSGDPLPPSPQHPKLLRGGSGGGDDVGGSCGQIRLDSCCDNDRRLILSVVD</sequence>
<accession>A0A0E0M0U3</accession>
<evidence type="ECO:0000313" key="2">
    <source>
        <dbReference type="EnsemblPlants" id="OPUNC09G07700.1"/>
    </source>
</evidence>
<feature type="region of interest" description="Disordered" evidence="1">
    <location>
        <begin position="38"/>
        <end position="78"/>
    </location>
</feature>
<protein>
    <submittedName>
        <fullName evidence="2">Uncharacterized protein</fullName>
    </submittedName>
</protein>
<reference evidence="2" key="1">
    <citation type="submission" date="2015-04" db="UniProtKB">
        <authorList>
            <consortium name="EnsemblPlants"/>
        </authorList>
    </citation>
    <scope>IDENTIFICATION</scope>
</reference>